<name>A0A4S4B6P3_9RHOO</name>
<organism evidence="2 3">
    <name type="scientific">Pseudothauera nasutitermitis</name>
    <dbReference type="NCBI Taxonomy" id="2565930"/>
    <lineage>
        <taxon>Bacteria</taxon>
        <taxon>Pseudomonadati</taxon>
        <taxon>Pseudomonadota</taxon>
        <taxon>Betaproteobacteria</taxon>
        <taxon>Rhodocyclales</taxon>
        <taxon>Zoogloeaceae</taxon>
        <taxon>Pseudothauera</taxon>
    </lineage>
</organism>
<keyword evidence="1" id="KW-0812">Transmembrane</keyword>
<proteinExistence type="predicted"/>
<dbReference type="Proteomes" id="UP000308430">
    <property type="component" value="Unassembled WGS sequence"/>
</dbReference>
<dbReference type="RefSeq" id="WP_136346912.1">
    <property type="nucleotide sequence ID" value="NZ_SSOC01000001.1"/>
</dbReference>
<dbReference type="OrthoDB" id="9857824at2"/>
<gene>
    <name evidence="2" type="ORF">E6C76_03860</name>
</gene>
<keyword evidence="1" id="KW-0472">Membrane</keyword>
<comment type="caution">
    <text evidence="2">The sequence shown here is derived from an EMBL/GenBank/DDBJ whole genome shotgun (WGS) entry which is preliminary data.</text>
</comment>
<evidence type="ECO:0000313" key="3">
    <source>
        <dbReference type="Proteomes" id="UP000308430"/>
    </source>
</evidence>
<accession>A0A4S4B6P3</accession>
<dbReference type="AlphaFoldDB" id="A0A4S4B6P3"/>
<keyword evidence="3" id="KW-1185">Reference proteome</keyword>
<evidence type="ECO:0000256" key="1">
    <source>
        <dbReference type="SAM" id="Phobius"/>
    </source>
</evidence>
<evidence type="ECO:0000313" key="2">
    <source>
        <dbReference type="EMBL" id="THF67506.1"/>
    </source>
</evidence>
<feature type="transmembrane region" description="Helical" evidence="1">
    <location>
        <begin position="6"/>
        <end position="28"/>
    </location>
</feature>
<sequence length="219" mass="23737">MDDWKVWALWAAVGFNLAAGAWSLAAAIRYTRKEARLDRETLGTRPLLSDDRVASLRPGDTVLMLLPLAGMTADQQTALIGSIKTMAESAKARGIEFIVLPDWGKKAIVVSRGIQAERADDEAARKEDAEWLFQVWKEVGERDQAALAELESSAEAVRKESAAAVLREARLQLAAELEPLLRAIQKKAQSLQGLQSGPAGAPGLLEDVRALSEAISKIP</sequence>
<keyword evidence="1" id="KW-1133">Transmembrane helix</keyword>
<dbReference type="EMBL" id="SSOC01000001">
    <property type="protein sequence ID" value="THF67506.1"/>
    <property type="molecule type" value="Genomic_DNA"/>
</dbReference>
<protein>
    <submittedName>
        <fullName evidence="2">Uncharacterized protein</fullName>
    </submittedName>
</protein>
<reference evidence="2 3" key="1">
    <citation type="submission" date="2019-04" db="EMBL/GenBank/DDBJ databases">
        <title>Azoarcus nasutitermitis sp. nov. isolated from termite nest.</title>
        <authorList>
            <person name="Lin S.-Y."/>
            <person name="Hameed A."/>
            <person name="Hsu Y.-H."/>
            <person name="Young C.-C."/>
        </authorList>
    </citation>
    <scope>NUCLEOTIDE SEQUENCE [LARGE SCALE GENOMIC DNA]</scope>
    <source>
        <strain evidence="2 3">CC-YHH838</strain>
    </source>
</reference>